<dbReference type="GO" id="GO:0009279">
    <property type="term" value="C:cell outer membrane"/>
    <property type="evidence" value="ECO:0007669"/>
    <property type="project" value="UniProtKB-SubCell"/>
</dbReference>
<dbReference type="PATRIC" id="fig|1225564.3.peg.1831"/>
<dbReference type="GO" id="GO:0015288">
    <property type="term" value="F:porin activity"/>
    <property type="evidence" value="ECO:0007669"/>
    <property type="project" value="UniProtKB-KW"/>
</dbReference>
<keyword evidence="7 10" id="KW-0626">Porin</keyword>
<dbReference type="Proteomes" id="UP000035489">
    <property type="component" value="Unassembled WGS sequence"/>
</dbReference>
<evidence type="ECO:0000256" key="6">
    <source>
        <dbReference type="ARBA" id="ARBA00023065"/>
    </source>
</evidence>
<organism evidence="11 12">
    <name type="scientific">Microvirga vignae</name>
    <dbReference type="NCBI Taxonomy" id="1225564"/>
    <lineage>
        <taxon>Bacteria</taxon>
        <taxon>Pseudomonadati</taxon>
        <taxon>Pseudomonadota</taxon>
        <taxon>Alphaproteobacteria</taxon>
        <taxon>Hyphomicrobiales</taxon>
        <taxon>Methylobacteriaceae</taxon>
        <taxon>Microvirga</taxon>
    </lineage>
</organism>
<comment type="caution">
    <text evidence="11">The sequence shown here is derived from an EMBL/GenBank/DDBJ whole genome shotgun (WGS) entry which is preliminary data.</text>
</comment>
<feature type="signal peptide" evidence="10">
    <location>
        <begin position="1"/>
        <end position="24"/>
    </location>
</feature>
<comment type="similarity">
    <text evidence="1 10">Belongs to the alphaproteobacteria porin family.</text>
</comment>
<gene>
    <name evidence="11" type="ORF">AA309_31460</name>
</gene>
<name>A0A0H1R2U8_9HYPH</name>
<evidence type="ECO:0000256" key="3">
    <source>
        <dbReference type="ARBA" id="ARBA00022452"/>
    </source>
</evidence>
<dbReference type="SUPFAM" id="SSF56935">
    <property type="entry name" value="Porins"/>
    <property type="match status" value="1"/>
</dbReference>
<dbReference type="Pfam" id="PF02530">
    <property type="entry name" value="Porin_2"/>
    <property type="match status" value="1"/>
</dbReference>
<evidence type="ECO:0000256" key="5">
    <source>
        <dbReference type="ARBA" id="ARBA00022729"/>
    </source>
</evidence>
<dbReference type="PROSITE" id="PS51257">
    <property type="entry name" value="PROKAR_LIPOPROTEIN"/>
    <property type="match status" value="1"/>
</dbReference>
<evidence type="ECO:0000256" key="10">
    <source>
        <dbReference type="RuleBase" id="RU364005"/>
    </source>
</evidence>
<dbReference type="AlphaFoldDB" id="A0A0H1R2U8"/>
<keyword evidence="12" id="KW-1185">Reference proteome</keyword>
<proteinExistence type="inferred from homology"/>
<dbReference type="EMBL" id="LCYG01000160">
    <property type="protein sequence ID" value="KLK89438.1"/>
    <property type="molecule type" value="Genomic_DNA"/>
</dbReference>
<dbReference type="STRING" id="1225564.AA309_31460"/>
<comment type="domain">
    <text evidence="10">Consists of 16-stranded beta-barrel sheets, with large surface-exposed loops, that form a transmembrane pore at the center of each barrel. The pore is partially ocluded by a peptide loop that folds into the pore lumen.</text>
</comment>
<keyword evidence="5 10" id="KW-0732">Signal</keyword>
<evidence type="ECO:0000256" key="7">
    <source>
        <dbReference type="ARBA" id="ARBA00023114"/>
    </source>
</evidence>
<dbReference type="InterPro" id="IPR003684">
    <property type="entry name" value="Porin_alphabac"/>
</dbReference>
<dbReference type="GO" id="GO:0006811">
    <property type="term" value="P:monoatomic ion transport"/>
    <property type="evidence" value="ECO:0007669"/>
    <property type="project" value="UniProtKB-KW"/>
</dbReference>
<keyword evidence="9 10" id="KW-0998">Cell outer membrane</keyword>
<comment type="subcellular location">
    <subcellularLocation>
        <location evidence="10">Cell outer membrane</location>
        <topology evidence="10">Multi-pass membrane protein</topology>
    </subcellularLocation>
</comment>
<keyword evidence="3 10" id="KW-1134">Transmembrane beta strand</keyword>
<keyword evidence="6 10" id="KW-0406">Ion transport</keyword>
<accession>A0A0H1R2U8</accession>
<evidence type="ECO:0000313" key="11">
    <source>
        <dbReference type="EMBL" id="KLK89438.1"/>
    </source>
</evidence>
<keyword evidence="4 10" id="KW-0812">Transmembrane</keyword>
<keyword evidence="8 10" id="KW-0472">Membrane</keyword>
<evidence type="ECO:0000256" key="9">
    <source>
        <dbReference type="ARBA" id="ARBA00023237"/>
    </source>
</evidence>
<evidence type="ECO:0000256" key="4">
    <source>
        <dbReference type="ARBA" id="ARBA00022692"/>
    </source>
</evidence>
<sequence length="428" mass="46326">MILTRSTACAAIIGGCLLPAGSQAADLPPRSTAPVEAVRICSVHGAGFFTIPGTDICLRIGGRARGEIRYLEPGARADDAIGFRARSRIALDARTQTSYGLLRAKIQYEITRNTGNYGSDTSRLDEAYVQFGGLTAGRLESFFDFYTNDYNFADLIVSEVKNNVFAYTAKLGSDLSATIALEDAIERRLFAAPNGPAFPGEEFIPAGARVPDLVGQLLWEPDWGKAQLSAALHQIRSANLVPETDPALFVDTEYGFAVQAGLQIELPMLAEGDELWLQAAYAEGALSYLGIGDTSIKNMTLAQTDAYVDATGAVGRSRGWAATAVFMHFWTPQIRHVMFGSYGVVEYPANSVVTTPAGGTLGFPDTTEWRIGSNLGWLPVSGLYLGVETLYRQVDPRGRVYVDNDPASGRLINSEEALEARLRVQRDF</sequence>
<reference evidence="11 12" key="1">
    <citation type="submission" date="2015-05" db="EMBL/GenBank/DDBJ databases">
        <title>Draft genome sequence of Microvirga vignae strain BR3299, a novel nitrogen fixing bacteria isolated from Brazil semi-aired region.</title>
        <authorList>
            <person name="Zilli J.E."/>
            <person name="Passos S.R."/>
            <person name="Leite J."/>
            <person name="Baldani J.I."/>
            <person name="Xavier G.R."/>
            <person name="Rumjaneck N.G."/>
            <person name="Simoes-Araujo J.L."/>
        </authorList>
    </citation>
    <scope>NUCLEOTIDE SEQUENCE [LARGE SCALE GENOMIC DNA]</scope>
    <source>
        <strain evidence="11 12">BR3299</strain>
    </source>
</reference>
<evidence type="ECO:0000256" key="1">
    <source>
        <dbReference type="ARBA" id="ARBA00009521"/>
    </source>
</evidence>
<comment type="function">
    <text evidence="10">Forms passive diffusion pores that allow small molecular weight hydrophilic materials across the outer membrane.</text>
</comment>
<evidence type="ECO:0000256" key="2">
    <source>
        <dbReference type="ARBA" id="ARBA00022448"/>
    </source>
</evidence>
<evidence type="ECO:0000256" key="8">
    <source>
        <dbReference type="ARBA" id="ARBA00023136"/>
    </source>
</evidence>
<feature type="chain" id="PRO_5009360712" description="Porin" evidence="10">
    <location>
        <begin position="25"/>
        <end position="428"/>
    </location>
</feature>
<evidence type="ECO:0000313" key="12">
    <source>
        <dbReference type="Proteomes" id="UP000035489"/>
    </source>
</evidence>
<protein>
    <recommendedName>
        <fullName evidence="10">Porin</fullName>
    </recommendedName>
</protein>
<keyword evidence="2 10" id="KW-0813">Transport</keyword>
<dbReference type="GO" id="GO:0046930">
    <property type="term" value="C:pore complex"/>
    <property type="evidence" value="ECO:0007669"/>
    <property type="project" value="UniProtKB-KW"/>
</dbReference>